<name>A0AAD9J5C3_9ANNE</name>
<accession>A0AAD9J5C3</accession>
<comment type="caution">
    <text evidence="1">The sequence shown here is derived from an EMBL/GenBank/DDBJ whole genome shotgun (WGS) entry which is preliminary data.</text>
</comment>
<organism evidence="1 2">
    <name type="scientific">Paralvinella palmiformis</name>
    <dbReference type="NCBI Taxonomy" id="53620"/>
    <lineage>
        <taxon>Eukaryota</taxon>
        <taxon>Metazoa</taxon>
        <taxon>Spiralia</taxon>
        <taxon>Lophotrochozoa</taxon>
        <taxon>Annelida</taxon>
        <taxon>Polychaeta</taxon>
        <taxon>Sedentaria</taxon>
        <taxon>Canalipalpata</taxon>
        <taxon>Terebellida</taxon>
        <taxon>Terebelliformia</taxon>
        <taxon>Alvinellidae</taxon>
        <taxon>Paralvinella</taxon>
    </lineage>
</organism>
<sequence>MLNHNYVSSIFAPGLMVPVLKKPTLDLGKPLNYRPITMSSTIAKLFKLLILPTDVPLCVSISSVSHGLCLLNDILCYSKNHHSNMFIGSMDSKNALIQFDMMACLMNYILPYLIDTGYSCIIGIPSLTLC</sequence>
<dbReference type="AlphaFoldDB" id="A0AAD9J5C3"/>
<evidence type="ECO:0000313" key="1">
    <source>
        <dbReference type="EMBL" id="KAK2146346.1"/>
    </source>
</evidence>
<reference evidence="1" key="1">
    <citation type="journal article" date="2023" name="Mol. Biol. Evol.">
        <title>Third-Generation Sequencing Reveals the Adaptive Role of the Epigenome in Three Deep-Sea Polychaetes.</title>
        <authorList>
            <person name="Perez M."/>
            <person name="Aroh O."/>
            <person name="Sun Y."/>
            <person name="Lan Y."/>
            <person name="Juniper S.K."/>
            <person name="Young C.R."/>
            <person name="Angers B."/>
            <person name="Qian P.Y."/>
        </authorList>
    </citation>
    <scope>NUCLEOTIDE SEQUENCE</scope>
    <source>
        <strain evidence="1">P08H-3</strain>
    </source>
</reference>
<evidence type="ECO:0000313" key="2">
    <source>
        <dbReference type="Proteomes" id="UP001208570"/>
    </source>
</evidence>
<keyword evidence="2" id="KW-1185">Reference proteome</keyword>
<dbReference type="EMBL" id="JAODUP010000615">
    <property type="protein sequence ID" value="KAK2146346.1"/>
    <property type="molecule type" value="Genomic_DNA"/>
</dbReference>
<proteinExistence type="predicted"/>
<gene>
    <name evidence="1" type="ORF">LSH36_615g01009</name>
</gene>
<dbReference type="Proteomes" id="UP001208570">
    <property type="component" value="Unassembled WGS sequence"/>
</dbReference>
<protein>
    <submittedName>
        <fullName evidence="1">Uncharacterized protein</fullName>
    </submittedName>
</protein>